<dbReference type="EMBL" id="ABCS01000184">
    <property type="protein sequence ID" value="EDM73732.1"/>
    <property type="molecule type" value="Genomic_DNA"/>
</dbReference>
<protein>
    <recommendedName>
        <fullName evidence="3">DUF4863 domain-containing protein</fullName>
    </recommendedName>
</protein>
<dbReference type="OrthoDB" id="5514405at2"/>
<keyword evidence="2" id="KW-1185">Reference proteome</keyword>
<dbReference type="Proteomes" id="UP000005801">
    <property type="component" value="Unassembled WGS sequence"/>
</dbReference>
<dbReference type="Pfam" id="PF16155">
    <property type="entry name" value="PnbB"/>
    <property type="match status" value="1"/>
</dbReference>
<gene>
    <name evidence="1" type="ORF">PPSIR1_08347</name>
</gene>
<reference evidence="1 2" key="1">
    <citation type="submission" date="2007-06" db="EMBL/GenBank/DDBJ databases">
        <authorList>
            <person name="Shimkets L."/>
            <person name="Ferriera S."/>
            <person name="Johnson J."/>
            <person name="Kravitz S."/>
            <person name="Beeson K."/>
            <person name="Sutton G."/>
            <person name="Rogers Y.-H."/>
            <person name="Friedman R."/>
            <person name="Frazier M."/>
            <person name="Venter J.C."/>
        </authorList>
    </citation>
    <scope>NUCLEOTIDE SEQUENCE [LARGE SCALE GENOMIC DNA]</scope>
    <source>
        <strain evidence="1 2">SIR-1</strain>
    </source>
</reference>
<proteinExistence type="predicted"/>
<sequence>MTETHAPDQHLRELLAPILARVAALEPQAQTSPEQVQALEAALEADFPYAGEHVQALGRAIQAGIDAGWLANRGDADARFSRVAKASADTHDLSIDVVSMIGGAVEHTHLEGEVTVGFPAQGTQSCQFEGRDPAWVFLPPGSRHVPTVTGGRMNLIYFLPNGAVEWHFPKS</sequence>
<dbReference type="AlphaFoldDB" id="A6GK71"/>
<dbReference type="STRING" id="391625.PPSIR1_08347"/>
<name>A6GK71_9BACT</name>
<comment type="caution">
    <text evidence="1">The sequence shown here is derived from an EMBL/GenBank/DDBJ whole genome shotgun (WGS) entry which is preliminary data.</text>
</comment>
<dbReference type="eggNOG" id="ENOG502ZRZ3">
    <property type="taxonomic scope" value="Bacteria"/>
</dbReference>
<accession>A6GK71</accession>
<evidence type="ECO:0000313" key="2">
    <source>
        <dbReference type="Proteomes" id="UP000005801"/>
    </source>
</evidence>
<dbReference type="RefSeq" id="WP_006977107.1">
    <property type="nucleotide sequence ID" value="NZ_ABCS01000184.1"/>
</dbReference>
<evidence type="ECO:0008006" key="3">
    <source>
        <dbReference type="Google" id="ProtNLM"/>
    </source>
</evidence>
<dbReference type="InterPro" id="IPR032345">
    <property type="entry name" value="PnbB"/>
</dbReference>
<organism evidence="1 2">
    <name type="scientific">Plesiocystis pacifica SIR-1</name>
    <dbReference type="NCBI Taxonomy" id="391625"/>
    <lineage>
        <taxon>Bacteria</taxon>
        <taxon>Pseudomonadati</taxon>
        <taxon>Myxococcota</taxon>
        <taxon>Polyangia</taxon>
        <taxon>Nannocystales</taxon>
        <taxon>Nannocystaceae</taxon>
        <taxon>Plesiocystis</taxon>
    </lineage>
</organism>
<evidence type="ECO:0000313" key="1">
    <source>
        <dbReference type="EMBL" id="EDM73732.1"/>
    </source>
</evidence>